<comment type="caution">
    <text evidence="1">The sequence shown here is derived from an EMBL/GenBank/DDBJ whole genome shotgun (WGS) entry which is preliminary data.</text>
</comment>
<proteinExistence type="predicted"/>
<gene>
    <name evidence="1" type="ORF">L6164_013342</name>
</gene>
<dbReference type="EMBL" id="CM039430">
    <property type="protein sequence ID" value="KAI4346276.1"/>
    <property type="molecule type" value="Genomic_DNA"/>
</dbReference>
<reference evidence="1 2" key="1">
    <citation type="journal article" date="2022" name="DNA Res.">
        <title>Chromosomal-level genome assembly of the orchid tree Bauhinia variegata (Leguminosae; Cercidoideae) supports the allotetraploid origin hypothesis of Bauhinia.</title>
        <authorList>
            <person name="Zhong Y."/>
            <person name="Chen Y."/>
            <person name="Zheng D."/>
            <person name="Pang J."/>
            <person name="Liu Y."/>
            <person name="Luo S."/>
            <person name="Meng S."/>
            <person name="Qian L."/>
            <person name="Wei D."/>
            <person name="Dai S."/>
            <person name="Zhou R."/>
        </authorList>
    </citation>
    <scope>NUCLEOTIDE SEQUENCE [LARGE SCALE GENOMIC DNA]</scope>
    <source>
        <strain evidence="1">BV-YZ2020</strain>
    </source>
</reference>
<dbReference type="Proteomes" id="UP000828941">
    <property type="component" value="Chromosome 5"/>
</dbReference>
<accession>A0ACB9PFK8</accession>
<protein>
    <submittedName>
        <fullName evidence="1">Uncharacterized protein</fullName>
    </submittedName>
</protein>
<evidence type="ECO:0000313" key="1">
    <source>
        <dbReference type="EMBL" id="KAI4346276.1"/>
    </source>
</evidence>
<name>A0ACB9PFK8_BAUVA</name>
<organism evidence="1 2">
    <name type="scientific">Bauhinia variegata</name>
    <name type="common">Purple orchid tree</name>
    <name type="synonym">Phanera variegata</name>
    <dbReference type="NCBI Taxonomy" id="167791"/>
    <lineage>
        <taxon>Eukaryota</taxon>
        <taxon>Viridiplantae</taxon>
        <taxon>Streptophyta</taxon>
        <taxon>Embryophyta</taxon>
        <taxon>Tracheophyta</taxon>
        <taxon>Spermatophyta</taxon>
        <taxon>Magnoliopsida</taxon>
        <taxon>eudicotyledons</taxon>
        <taxon>Gunneridae</taxon>
        <taxon>Pentapetalae</taxon>
        <taxon>rosids</taxon>
        <taxon>fabids</taxon>
        <taxon>Fabales</taxon>
        <taxon>Fabaceae</taxon>
        <taxon>Cercidoideae</taxon>
        <taxon>Cercideae</taxon>
        <taxon>Bauhiniinae</taxon>
        <taxon>Bauhinia</taxon>
    </lineage>
</organism>
<evidence type="ECO:0000313" key="2">
    <source>
        <dbReference type="Proteomes" id="UP000828941"/>
    </source>
</evidence>
<sequence length="175" mass="19965">MVKLLIWLILHGAHPSNDTLLHRHVAPHPKCSRCMAPSDSILHCLRDCNRSRDVWGSVSLSLWSNFFNLDTIAWVSAGAGFFGVVNHFQATQFCCILWWIWHARNYEIFSNKHIKSTQVLSQANIMAMESTRLLSKLEVSQTHIRRVQWESPKLGYKLNVDGSSLGNTGHVAWEV</sequence>
<keyword evidence="2" id="KW-1185">Reference proteome</keyword>